<keyword evidence="1" id="KW-0472">Membrane</keyword>
<feature type="transmembrane region" description="Helical" evidence="1">
    <location>
        <begin position="20"/>
        <end position="37"/>
    </location>
</feature>
<keyword evidence="1" id="KW-1133">Transmembrane helix</keyword>
<organism evidence="2 3">
    <name type="scientific">Lactococcus cremoris subsp. tructae</name>
    <dbReference type="NCBI Taxonomy" id="542833"/>
    <lineage>
        <taxon>Bacteria</taxon>
        <taxon>Bacillati</taxon>
        <taxon>Bacillota</taxon>
        <taxon>Bacilli</taxon>
        <taxon>Lactobacillales</taxon>
        <taxon>Streptococcaceae</taxon>
        <taxon>Lactococcus</taxon>
    </lineage>
</organism>
<dbReference type="AlphaFoldDB" id="A0A2A5SP79"/>
<name>A0A2A5SP79_LACLC</name>
<accession>A0A2A5SP79</accession>
<dbReference type="Proteomes" id="UP000218711">
    <property type="component" value="Unassembled WGS sequence"/>
</dbReference>
<reference evidence="2 3" key="1">
    <citation type="submission" date="2014-12" db="EMBL/GenBank/DDBJ databases">
        <title>Draft genome sequences of 10 type strains of Lactococcus.</title>
        <authorList>
            <person name="Sun Z."/>
            <person name="Zhong Z."/>
            <person name="Liu W."/>
            <person name="Zhang W."/>
            <person name="Zhang H."/>
        </authorList>
    </citation>
    <scope>NUCLEOTIDE SEQUENCE [LARGE SCALE GENOMIC DNA]</scope>
    <source>
        <strain evidence="2 3">DSM 21502</strain>
    </source>
</reference>
<protein>
    <submittedName>
        <fullName evidence="2">Uncharacterized protein</fullName>
    </submittedName>
</protein>
<comment type="caution">
    <text evidence="2">The sequence shown here is derived from an EMBL/GenBank/DDBJ whole genome shotgun (WGS) entry which is preliminary data.</text>
</comment>
<evidence type="ECO:0000256" key="1">
    <source>
        <dbReference type="SAM" id="Phobius"/>
    </source>
</evidence>
<gene>
    <name evidence="2" type="ORF">RU92_GL001638</name>
</gene>
<proteinExistence type="predicted"/>
<evidence type="ECO:0000313" key="2">
    <source>
        <dbReference type="EMBL" id="PCS15578.1"/>
    </source>
</evidence>
<keyword evidence="1" id="KW-0812">Transmembrane</keyword>
<evidence type="ECO:0000313" key="3">
    <source>
        <dbReference type="Proteomes" id="UP000218711"/>
    </source>
</evidence>
<dbReference type="EMBL" id="JXKC01000021">
    <property type="protein sequence ID" value="PCS15578.1"/>
    <property type="molecule type" value="Genomic_DNA"/>
</dbReference>
<sequence length="39" mass="4773">MFENAFIYNNKALSVMTELYYFTDRFISSFYLLFLALKF</sequence>